<protein>
    <submittedName>
        <fullName evidence="1">Uncharacterized protein</fullName>
    </submittedName>
</protein>
<dbReference type="EMBL" id="JAMZMK010010260">
    <property type="protein sequence ID" value="KAI7732316.1"/>
    <property type="molecule type" value="Genomic_DNA"/>
</dbReference>
<reference evidence="1" key="1">
    <citation type="submission" date="2022-06" db="EMBL/GenBank/DDBJ databases">
        <title>Uncovering the hologenomic basis of an extraordinary plant invasion.</title>
        <authorList>
            <person name="Bieker V.C."/>
            <person name="Martin M.D."/>
            <person name="Gilbert T."/>
            <person name="Hodgins K."/>
            <person name="Battlay P."/>
            <person name="Petersen B."/>
            <person name="Wilson J."/>
        </authorList>
    </citation>
    <scope>NUCLEOTIDE SEQUENCE</scope>
    <source>
        <strain evidence="1">AA19_3_7</strain>
        <tissue evidence="1">Leaf</tissue>
    </source>
</reference>
<dbReference type="Proteomes" id="UP001206925">
    <property type="component" value="Unassembled WGS sequence"/>
</dbReference>
<sequence length="64" mass="7208">MAVKESLKANIDSWMKRPVWWAYKLGKKKVMCDDDCVSVAPPRLVSIKRDGVGRPQSVGVLYTV</sequence>
<proteinExistence type="predicted"/>
<dbReference type="AlphaFoldDB" id="A0AAD5BZ11"/>
<accession>A0AAD5BZ11</accession>
<evidence type="ECO:0000313" key="2">
    <source>
        <dbReference type="Proteomes" id="UP001206925"/>
    </source>
</evidence>
<gene>
    <name evidence="1" type="ORF">M8C21_010055</name>
</gene>
<evidence type="ECO:0000313" key="1">
    <source>
        <dbReference type="EMBL" id="KAI7732316.1"/>
    </source>
</evidence>
<comment type="caution">
    <text evidence="1">The sequence shown here is derived from an EMBL/GenBank/DDBJ whole genome shotgun (WGS) entry which is preliminary data.</text>
</comment>
<organism evidence="1 2">
    <name type="scientific">Ambrosia artemisiifolia</name>
    <name type="common">Common ragweed</name>
    <dbReference type="NCBI Taxonomy" id="4212"/>
    <lineage>
        <taxon>Eukaryota</taxon>
        <taxon>Viridiplantae</taxon>
        <taxon>Streptophyta</taxon>
        <taxon>Embryophyta</taxon>
        <taxon>Tracheophyta</taxon>
        <taxon>Spermatophyta</taxon>
        <taxon>Magnoliopsida</taxon>
        <taxon>eudicotyledons</taxon>
        <taxon>Gunneridae</taxon>
        <taxon>Pentapetalae</taxon>
        <taxon>asterids</taxon>
        <taxon>campanulids</taxon>
        <taxon>Asterales</taxon>
        <taxon>Asteraceae</taxon>
        <taxon>Asteroideae</taxon>
        <taxon>Heliantheae alliance</taxon>
        <taxon>Heliantheae</taxon>
        <taxon>Ambrosia</taxon>
    </lineage>
</organism>
<keyword evidence="2" id="KW-1185">Reference proteome</keyword>
<name>A0AAD5BZ11_AMBAR</name>